<dbReference type="InterPro" id="IPR039624">
    <property type="entry name" value="LEA1/2/D7/KIN2"/>
</dbReference>
<dbReference type="PANTHER" id="PTHR34191">
    <property type="entry name" value="LATE EMBRYOGENESIS ABUNDANT PROTEIN (LEA) FAMILY PROTEIN"/>
    <property type="match status" value="1"/>
</dbReference>
<keyword evidence="3" id="KW-1185">Reference proteome</keyword>
<feature type="region of interest" description="Disordered" evidence="1">
    <location>
        <begin position="1"/>
        <end position="45"/>
    </location>
</feature>
<gene>
    <name evidence="2" type="ORF">AYBTSS11_LOCUS12580</name>
</gene>
<reference evidence="2" key="1">
    <citation type="submission" date="2023-10" db="EMBL/GenBank/DDBJ databases">
        <authorList>
            <person name="Domelevo Entfellner J.-B."/>
        </authorList>
    </citation>
    <scope>NUCLEOTIDE SEQUENCE</scope>
</reference>
<protein>
    <submittedName>
        <fullName evidence="2">Uncharacterized protein</fullName>
    </submittedName>
</protein>
<dbReference type="PANTHER" id="PTHR34191:SF23">
    <property type="entry name" value="ABA-INDUCIBLE PROTEIN-LIKE"/>
    <property type="match status" value="1"/>
</dbReference>
<feature type="compositionally biased region" description="Polar residues" evidence="1">
    <location>
        <begin position="30"/>
        <end position="44"/>
    </location>
</feature>
<accession>A0AA86SBA7</accession>
<dbReference type="EMBL" id="OY731401">
    <property type="protein sequence ID" value="CAJ1947282.1"/>
    <property type="molecule type" value="Genomic_DNA"/>
</dbReference>
<proteinExistence type="predicted"/>
<sequence length="128" mass="14361">MDSQNASFNAGQAKGQAEEKASSMMDKASNAAQSAQDSMQQRGSQWREGISKVVPFCKRHAYRVSICGGQMDRMRLINEQNDGKHQMPWSTGTGWPQYYYNIMKICEAMHVTLWTKLNHSVGSAQLAQ</sequence>
<feature type="compositionally biased region" description="Polar residues" evidence="1">
    <location>
        <begin position="1"/>
        <end position="10"/>
    </location>
</feature>
<evidence type="ECO:0000313" key="2">
    <source>
        <dbReference type="EMBL" id="CAJ1947282.1"/>
    </source>
</evidence>
<evidence type="ECO:0000256" key="1">
    <source>
        <dbReference type="SAM" id="MobiDB-lite"/>
    </source>
</evidence>
<evidence type="ECO:0000313" key="3">
    <source>
        <dbReference type="Proteomes" id="UP001189624"/>
    </source>
</evidence>
<name>A0AA86SBA7_9FABA</name>
<dbReference type="Gramene" id="rna-AYBTSS11_LOCUS12580">
    <property type="protein sequence ID" value="CAJ1947282.1"/>
    <property type="gene ID" value="gene-AYBTSS11_LOCUS12580"/>
</dbReference>
<organism evidence="2 3">
    <name type="scientific">Sphenostylis stenocarpa</name>
    <dbReference type="NCBI Taxonomy" id="92480"/>
    <lineage>
        <taxon>Eukaryota</taxon>
        <taxon>Viridiplantae</taxon>
        <taxon>Streptophyta</taxon>
        <taxon>Embryophyta</taxon>
        <taxon>Tracheophyta</taxon>
        <taxon>Spermatophyta</taxon>
        <taxon>Magnoliopsida</taxon>
        <taxon>eudicotyledons</taxon>
        <taxon>Gunneridae</taxon>
        <taxon>Pentapetalae</taxon>
        <taxon>rosids</taxon>
        <taxon>fabids</taxon>
        <taxon>Fabales</taxon>
        <taxon>Fabaceae</taxon>
        <taxon>Papilionoideae</taxon>
        <taxon>50 kb inversion clade</taxon>
        <taxon>NPAAA clade</taxon>
        <taxon>indigoferoid/millettioid clade</taxon>
        <taxon>Phaseoleae</taxon>
        <taxon>Sphenostylis</taxon>
    </lineage>
</organism>
<dbReference type="Proteomes" id="UP001189624">
    <property type="component" value="Chromosome 4"/>
</dbReference>
<dbReference type="AlphaFoldDB" id="A0AA86SBA7"/>